<dbReference type="EMBL" id="AAZO01004400">
    <property type="status" value="NOT_ANNOTATED_CDS"/>
    <property type="molecule type" value="Genomic_DNA"/>
</dbReference>
<reference evidence="1" key="2">
    <citation type="submission" date="2007-04" db="EMBL/GenBank/DDBJ databases">
        <title>The genome of the human body louse.</title>
        <authorList>
            <consortium name="The Human Body Louse Genome Consortium"/>
            <person name="Kirkness E."/>
            <person name="Walenz B."/>
            <person name="Hass B."/>
            <person name="Bruggner R."/>
            <person name="Strausberg R."/>
        </authorList>
    </citation>
    <scope>NUCLEOTIDE SEQUENCE</scope>
    <source>
        <strain evidence="1">USDA</strain>
    </source>
</reference>
<dbReference type="RefSeq" id="XP_002428347.1">
    <property type="nucleotide sequence ID" value="XM_002428302.1"/>
</dbReference>
<dbReference type="EnsemblMetazoa" id="PHUM376860-RA">
    <property type="protein sequence ID" value="PHUM376860-PA"/>
    <property type="gene ID" value="PHUM376860"/>
</dbReference>
<dbReference type="CTD" id="8240248"/>
<evidence type="ECO:0000313" key="1">
    <source>
        <dbReference type="EMBL" id="EEB15609.1"/>
    </source>
</evidence>
<reference evidence="1" key="1">
    <citation type="submission" date="2007-04" db="EMBL/GenBank/DDBJ databases">
        <title>Annotation of Pediculus humanus corporis strain USDA.</title>
        <authorList>
            <person name="Kirkness E."/>
            <person name="Hannick L."/>
            <person name="Hass B."/>
            <person name="Bruggner R."/>
            <person name="Lawson D."/>
            <person name="Bidwell S."/>
            <person name="Joardar V."/>
            <person name="Caler E."/>
            <person name="Walenz B."/>
            <person name="Inman J."/>
            <person name="Schobel S."/>
            <person name="Galinsky K."/>
            <person name="Amedeo P."/>
            <person name="Strausberg R."/>
        </authorList>
    </citation>
    <scope>NUCLEOTIDE SEQUENCE</scope>
    <source>
        <strain evidence="1">USDA</strain>
    </source>
</reference>
<dbReference type="HOGENOM" id="CLU_1490738_0_0_1"/>
<accession>E0VQF3</accession>
<sequence>MSNIVKKKPLTKNLSAPALNHNKCCEHWKKVKKVHFAEESLENKKKSDDQHFDNPKFFTVLQLAKEVENIRKMQCSAPCASHKLGLKNLNFMPDEKVFQDLVELRLPEKEVVKSSRSLSSLKSISKKDPEPNYSDLLKLNSSVGYVFLSSANPVVKKQTLTFEGCSLYKRAQIFLKSNKMS</sequence>
<proteinExistence type="predicted"/>
<dbReference type="GeneID" id="8240248"/>
<dbReference type="InParanoid" id="E0VQF3"/>
<keyword evidence="3" id="KW-1185">Reference proteome</keyword>
<dbReference type="Proteomes" id="UP000009046">
    <property type="component" value="Unassembled WGS sequence"/>
</dbReference>
<gene>
    <name evidence="2" type="primary">8240248</name>
    <name evidence="1" type="ORF">Phum_PHUM376860</name>
</gene>
<dbReference type="EMBL" id="DS235418">
    <property type="protein sequence ID" value="EEB15609.1"/>
    <property type="molecule type" value="Genomic_DNA"/>
</dbReference>
<name>E0VQF3_PEDHC</name>
<reference evidence="2" key="3">
    <citation type="submission" date="2021-02" db="UniProtKB">
        <authorList>
            <consortium name="EnsemblMetazoa"/>
        </authorList>
    </citation>
    <scope>IDENTIFICATION</scope>
    <source>
        <strain evidence="2">USDA</strain>
    </source>
</reference>
<protein>
    <submittedName>
        <fullName evidence="1 2">Uncharacterized protein</fullName>
    </submittedName>
</protein>
<dbReference type="VEuPathDB" id="VectorBase:PHUM376860"/>
<dbReference type="AlphaFoldDB" id="E0VQF3"/>
<evidence type="ECO:0000313" key="2">
    <source>
        <dbReference type="EnsemblMetazoa" id="PHUM376860-PA"/>
    </source>
</evidence>
<organism>
    <name type="scientific">Pediculus humanus subsp. corporis</name>
    <name type="common">Body louse</name>
    <dbReference type="NCBI Taxonomy" id="121224"/>
    <lineage>
        <taxon>Eukaryota</taxon>
        <taxon>Metazoa</taxon>
        <taxon>Ecdysozoa</taxon>
        <taxon>Arthropoda</taxon>
        <taxon>Hexapoda</taxon>
        <taxon>Insecta</taxon>
        <taxon>Pterygota</taxon>
        <taxon>Neoptera</taxon>
        <taxon>Paraneoptera</taxon>
        <taxon>Psocodea</taxon>
        <taxon>Troctomorpha</taxon>
        <taxon>Phthiraptera</taxon>
        <taxon>Anoplura</taxon>
        <taxon>Pediculidae</taxon>
        <taxon>Pediculus</taxon>
    </lineage>
</organism>
<dbReference type="KEGG" id="phu:Phum_PHUM376860"/>
<evidence type="ECO:0000313" key="3">
    <source>
        <dbReference type="Proteomes" id="UP000009046"/>
    </source>
</evidence>